<dbReference type="EMBL" id="JAIWYP010000072">
    <property type="protein sequence ID" value="KAH3690238.1"/>
    <property type="molecule type" value="Genomic_DNA"/>
</dbReference>
<name>A0A9D3XZQ5_DREPO</name>
<proteinExistence type="predicted"/>
<keyword evidence="1" id="KW-1133">Transmembrane helix</keyword>
<keyword evidence="1" id="KW-0812">Transmembrane</keyword>
<keyword evidence="1" id="KW-0472">Membrane</keyword>
<evidence type="ECO:0000313" key="2">
    <source>
        <dbReference type="EMBL" id="KAH3690238.1"/>
    </source>
</evidence>
<evidence type="ECO:0000313" key="3">
    <source>
        <dbReference type="Proteomes" id="UP000828390"/>
    </source>
</evidence>
<comment type="caution">
    <text evidence="2">The sequence shown here is derived from an EMBL/GenBank/DDBJ whole genome shotgun (WGS) entry which is preliminary data.</text>
</comment>
<reference evidence="2" key="2">
    <citation type="submission" date="2020-11" db="EMBL/GenBank/DDBJ databases">
        <authorList>
            <person name="McCartney M.A."/>
            <person name="Auch B."/>
            <person name="Kono T."/>
            <person name="Mallez S."/>
            <person name="Becker A."/>
            <person name="Gohl D.M."/>
            <person name="Silverstein K.A.T."/>
            <person name="Koren S."/>
            <person name="Bechman K.B."/>
            <person name="Herman A."/>
            <person name="Abrahante J.E."/>
            <person name="Garbe J."/>
        </authorList>
    </citation>
    <scope>NUCLEOTIDE SEQUENCE</scope>
    <source>
        <strain evidence="2">Duluth1</strain>
        <tissue evidence="2">Whole animal</tissue>
    </source>
</reference>
<dbReference type="Proteomes" id="UP000828390">
    <property type="component" value="Unassembled WGS sequence"/>
</dbReference>
<dbReference type="AlphaFoldDB" id="A0A9D3XZQ5"/>
<gene>
    <name evidence="2" type="ORF">DPMN_192406</name>
</gene>
<keyword evidence="3" id="KW-1185">Reference proteome</keyword>
<sequence>MGIYASFNHPSLAFLLLSYYLNPVVNPMAFFLFHRLRLQRSQHSVYSGTLLRSSGESRHVRPSTMREEMKLNDDKSAISDGAEEETVFCNTGKILITNANNESTVIEANGIEDKKMNIENESIDQCEEKLN</sequence>
<accession>A0A9D3XZQ5</accession>
<evidence type="ECO:0000256" key="1">
    <source>
        <dbReference type="SAM" id="Phobius"/>
    </source>
</evidence>
<protein>
    <submittedName>
        <fullName evidence="2">Uncharacterized protein</fullName>
    </submittedName>
</protein>
<reference evidence="2" key="1">
    <citation type="journal article" date="2019" name="bioRxiv">
        <title>The Genome of the Zebra Mussel, Dreissena polymorpha: A Resource for Invasive Species Research.</title>
        <authorList>
            <person name="McCartney M.A."/>
            <person name="Auch B."/>
            <person name="Kono T."/>
            <person name="Mallez S."/>
            <person name="Zhang Y."/>
            <person name="Obille A."/>
            <person name="Becker A."/>
            <person name="Abrahante J.E."/>
            <person name="Garbe J."/>
            <person name="Badalamenti J.P."/>
            <person name="Herman A."/>
            <person name="Mangelson H."/>
            <person name="Liachko I."/>
            <person name="Sullivan S."/>
            <person name="Sone E.D."/>
            <person name="Koren S."/>
            <person name="Silverstein K.A.T."/>
            <person name="Beckman K.B."/>
            <person name="Gohl D.M."/>
        </authorList>
    </citation>
    <scope>NUCLEOTIDE SEQUENCE</scope>
    <source>
        <strain evidence="2">Duluth1</strain>
        <tissue evidence="2">Whole animal</tissue>
    </source>
</reference>
<organism evidence="2 3">
    <name type="scientific">Dreissena polymorpha</name>
    <name type="common">Zebra mussel</name>
    <name type="synonym">Mytilus polymorpha</name>
    <dbReference type="NCBI Taxonomy" id="45954"/>
    <lineage>
        <taxon>Eukaryota</taxon>
        <taxon>Metazoa</taxon>
        <taxon>Spiralia</taxon>
        <taxon>Lophotrochozoa</taxon>
        <taxon>Mollusca</taxon>
        <taxon>Bivalvia</taxon>
        <taxon>Autobranchia</taxon>
        <taxon>Heteroconchia</taxon>
        <taxon>Euheterodonta</taxon>
        <taxon>Imparidentia</taxon>
        <taxon>Neoheterodontei</taxon>
        <taxon>Myida</taxon>
        <taxon>Dreissenoidea</taxon>
        <taxon>Dreissenidae</taxon>
        <taxon>Dreissena</taxon>
    </lineage>
</organism>
<feature type="transmembrane region" description="Helical" evidence="1">
    <location>
        <begin position="12"/>
        <end position="33"/>
    </location>
</feature>